<evidence type="ECO:0000313" key="2">
    <source>
        <dbReference type="Proteomes" id="UP000697127"/>
    </source>
</evidence>
<sequence length="603" mass="67630">MPHTQENSDTLNRISRKSKETTILLSPFIMSKNNPQNEMSVTTPLLVPQKRKHSSPIKRHRRNSSSMDNKIDMNIIHARNRKPLNFSSNTTNINGPNTSLKKFSLLDDFQHGDVNETIDIFSTPKLVPPQNLNHEILVKQKIDSKGLNRNIFDIGSQNSSHSTNHTNANFSIFSLLPTKGTSDSLDFNSYLRSITSSLQMVPKVNSIDNKESKISKLLDFKNPIKLDVLQENDRTIISDNNIMDDMELDCVVRSSVWDSDAETEEDSDLNLNLNLNLNKDTNDRYNINNSNDDYMKYFNQSIAKSPSQISPIQRSPISSRISITNNNISSFAEPVSIFSDSQSKVQSPVSSRGSDETLHDDELLDINQKKRILNFSTNIEEGSSNLGPAGNKSSPHHHISVGQLKSALKPIPKTLLNLIVESSDGSLEDATKYATEINAQNSEGIPIPEKTTELVNIPTTAPSVNGIHKSAIVRGVRARSGGKKKSKKQVESPILSSNNILGERNETIIQANENRQNILLGITDKNFKGFYSLQEKDQFSKGIVNNSSEENYDRQNKENIENRYGNNMSVGYKRAKIVRGNNNSNLFDINGHKRVNWADNLEW</sequence>
<name>A0A9P6WL87_9ASCO</name>
<evidence type="ECO:0000313" key="1">
    <source>
        <dbReference type="EMBL" id="KAG0689082.1"/>
    </source>
</evidence>
<accession>A0A9P6WL87</accession>
<dbReference type="OrthoDB" id="3991295at2759"/>
<proteinExistence type="predicted"/>
<gene>
    <name evidence="1" type="ORF">C6P40_000148</name>
</gene>
<keyword evidence="2" id="KW-1185">Reference proteome</keyword>
<dbReference type="EMBL" id="PUHW01000102">
    <property type="protein sequence ID" value="KAG0689082.1"/>
    <property type="molecule type" value="Genomic_DNA"/>
</dbReference>
<organism evidence="1 2">
    <name type="scientific">Pichia californica</name>
    <dbReference type="NCBI Taxonomy" id="460514"/>
    <lineage>
        <taxon>Eukaryota</taxon>
        <taxon>Fungi</taxon>
        <taxon>Dikarya</taxon>
        <taxon>Ascomycota</taxon>
        <taxon>Saccharomycotina</taxon>
        <taxon>Pichiomycetes</taxon>
        <taxon>Pichiales</taxon>
        <taxon>Pichiaceae</taxon>
        <taxon>Pichia</taxon>
    </lineage>
</organism>
<reference evidence="1" key="1">
    <citation type="submission" date="2020-11" db="EMBL/GenBank/DDBJ databases">
        <title>Kefir isolates.</title>
        <authorList>
            <person name="Marcisauskas S."/>
            <person name="Kim Y."/>
            <person name="Blasche S."/>
        </authorList>
    </citation>
    <scope>NUCLEOTIDE SEQUENCE</scope>
    <source>
        <strain evidence="1">Olga-1</strain>
    </source>
</reference>
<dbReference type="AlphaFoldDB" id="A0A9P6WL87"/>
<protein>
    <submittedName>
        <fullName evidence="1">Uncharacterized protein</fullName>
    </submittedName>
</protein>
<dbReference type="Proteomes" id="UP000697127">
    <property type="component" value="Unassembled WGS sequence"/>
</dbReference>
<comment type="caution">
    <text evidence="1">The sequence shown here is derived from an EMBL/GenBank/DDBJ whole genome shotgun (WGS) entry which is preliminary data.</text>
</comment>